<dbReference type="GO" id="GO:0008757">
    <property type="term" value="F:S-adenosylmethionine-dependent methyltransferase activity"/>
    <property type="evidence" value="ECO:0007669"/>
    <property type="project" value="UniProtKB-UniRule"/>
</dbReference>
<feature type="binding site" evidence="4">
    <location>
        <position position="74"/>
    </location>
    <ligand>
        <name>S-adenosyl-L-methionine</name>
        <dbReference type="ChEBI" id="CHEBI:59789"/>
    </ligand>
</feature>
<keyword evidence="2 4" id="KW-0808">Transferase</keyword>
<evidence type="ECO:0000259" key="5">
    <source>
        <dbReference type="Pfam" id="PF13649"/>
    </source>
</evidence>
<comment type="similarity">
    <text evidence="4">Belongs to the methyltransferase superfamily. YrrT family.</text>
</comment>
<evidence type="ECO:0000313" key="7">
    <source>
        <dbReference type="Proteomes" id="UP000067683"/>
    </source>
</evidence>
<dbReference type="EMBL" id="CP013659">
    <property type="protein sequence ID" value="ALS76182.1"/>
    <property type="molecule type" value="Genomic_DNA"/>
</dbReference>
<dbReference type="HAMAP" id="MF_02100">
    <property type="entry name" value="Methyltr_YrrT"/>
    <property type="match status" value="1"/>
</dbReference>
<evidence type="ECO:0000313" key="6">
    <source>
        <dbReference type="EMBL" id="ALS76182.1"/>
    </source>
</evidence>
<keyword evidence="1 4" id="KW-0489">Methyltransferase</keyword>
<organism evidence="6 7">
    <name type="scientific">Planococcus rifietoensis</name>
    <dbReference type="NCBI Taxonomy" id="200991"/>
    <lineage>
        <taxon>Bacteria</taxon>
        <taxon>Bacillati</taxon>
        <taxon>Bacillota</taxon>
        <taxon>Bacilli</taxon>
        <taxon>Bacillales</taxon>
        <taxon>Caryophanaceae</taxon>
        <taxon>Planococcus</taxon>
    </lineage>
</organism>
<evidence type="ECO:0000256" key="4">
    <source>
        <dbReference type="HAMAP-Rule" id="MF_02100"/>
    </source>
</evidence>
<dbReference type="KEGG" id="prt:AUC31_13715"/>
<evidence type="ECO:0000256" key="2">
    <source>
        <dbReference type="ARBA" id="ARBA00022679"/>
    </source>
</evidence>
<dbReference type="Pfam" id="PF13649">
    <property type="entry name" value="Methyltransf_25"/>
    <property type="match status" value="1"/>
</dbReference>
<dbReference type="AlphaFoldDB" id="A0A0U2QAP3"/>
<keyword evidence="3 4" id="KW-0949">S-adenosyl-L-methionine</keyword>
<evidence type="ECO:0000256" key="3">
    <source>
        <dbReference type="ARBA" id="ARBA00022691"/>
    </source>
</evidence>
<sequence>MGREFVEIFDEWVHTYDDSVSGHDPEYKAVFENYQEILSAVAKKAKEPVVEFGVGTGNLTSALLQEGHTVTGIEPNGAMRSVAVQKFPELNIMDGDFLAFDLPQKPNSFVSSYAFHHLTDEEKAQAIQQYAELLPSGGKVVFADTVFESAEAKLGRIVYEEGEGHANLVEDLKREHYTTVPVLEMIFQEHGFDVIFTRLNDYVFLIDATKR</sequence>
<name>A0A0U2QAP3_9BACL</name>
<dbReference type="STRING" id="200991.AUC31_13715"/>
<dbReference type="SUPFAM" id="SSF53335">
    <property type="entry name" value="S-adenosyl-L-methionine-dependent methyltransferases"/>
    <property type="match status" value="1"/>
</dbReference>
<dbReference type="OrthoDB" id="465705at2"/>
<dbReference type="Gene3D" id="3.40.50.150">
    <property type="entry name" value="Vaccinia Virus protein VP39"/>
    <property type="match status" value="1"/>
</dbReference>
<feature type="binding site" evidence="4">
    <location>
        <position position="53"/>
    </location>
    <ligand>
        <name>S-adenosyl-L-methionine</name>
        <dbReference type="ChEBI" id="CHEBI:59789"/>
    </ligand>
</feature>
<keyword evidence="7" id="KW-1185">Reference proteome</keyword>
<reference evidence="6" key="1">
    <citation type="submission" date="2016-01" db="EMBL/GenBank/DDBJ databases">
        <title>Complete genome of Planococcus rifietoensis type strain M8.</title>
        <authorList>
            <person name="See-Too W.S."/>
        </authorList>
    </citation>
    <scope>NUCLEOTIDE SEQUENCE [LARGE SCALE GENOMIC DNA]</scope>
    <source>
        <strain evidence="6">M8</strain>
    </source>
</reference>
<feature type="binding site" evidence="4">
    <location>
        <position position="96"/>
    </location>
    <ligand>
        <name>S-adenosyl-L-methionine</name>
        <dbReference type="ChEBI" id="CHEBI:59789"/>
    </ligand>
</feature>
<dbReference type="Proteomes" id="UP000067683">
    <property type="component" value="Chromosome"/>
</dbReference>
<dbReference type="InterPro" id="IPR029063">
    <property type="entry name" value="SAM-dependent_MTases_sf"/>
</dbReference>
<comment type="function">
    <text evidence="4">Could be a S-adenosyl-L-methionine-dependent methyltransferase.</text>
</comment>
<evidence type="ECO:0000256" key="1">
    <source>
        <dbReference type="ARBA" id="ARBA00022603"/>
    </source>
</evidence>
<gene>
    <name evidence="6" type="ORF">AUC31_13715</name>
</gene>
<dbReference type="InterPro" id="IPR023553">
    <property type="entry name" value="Uncharacterised_MeTfrase_YrrT"/>
</dbReference>
<dbReference type="RefSeq" id="WP_058382885.1">
    <property type="nucleotide sequence ID" value="NZ_CP013659.2"/>
</dbReference>
<dbReference type="PANTHER" id="PTHR43861">
    <property type="entry name" value="TRANS-ACONITATE 2-METHYLTRANSFERASE-RELATED"/>
    <property type="match status" value="1"/>
</dbReference>
<dbReference type="InterPro" id="IPR041698">
    <property type="entry name" value="Methyltransf_25"/>
</dbReference>
<protein>
    <recommendedName>
        <fullName evidence="4">Uncharacterized methyltransferase AUC31_13715</fullName>
        <ecNumber evidence="4">2.1.1.-</ecNumber>
    </recommendedName>
</protein>
<dbReference type="EC" id="2.1.1.-" evidence="4"/>
<accession>A0A0U2QAP3</accession>
<dbReference type="CDD" id="cd02440">
    <property type="entry name" value="AdoMet_MTases"/>
    <property type="match status" value="1"/>
</dbReference>
<feature type="domain" description="Methyltransferase" evidence="5">
    <location>
        <begin position="49"/>
        <end position="138"/>
    </location>
</feature>
<dbReference type="GO" id="GO:0032259">
    <property type="term" value="P:methylation"/>
    <property type="evidence" value="ECO:0007669"/>
    <property type="project" value="UniProtKB-KW"/>
</dbReference>
<proteinExistence type="inferred from homology"/>